<reference evidence="6" key="3">
    <citation type="submission" date="2025-08" db="UniProtKB">
        <authorList>
            <consortium name="Ensembl"/>
        </authorList>
    </citation>
    <scope>IDENTIFICATION</scope>
</reference>
<dbReference type="AlphaFoldDB" id="A0A3B1K9G2"/>
<evidence type="ECO:0000256" key="3">
    <source>
        <dbReference type="ARBA" id="ARBA00023134"/>
    </source>
</evidence>
<dbReference type="InterPro" id="IPR006703">
    <property type="entry name" value="G_AIG1"/>
</dbReference>
<dbReference type="PANTHER" id="PTHR10903">
    <property type="entry name" value="GTPASE, IMAP FAMILY MEMBER-RELATED"/>
    <property type="match status" value="1"/>
</dbReference>
<dbReference type="PANTHER" id="PTHR10903:SF188">
    <property type="entry name" value="GTPASE IMAP FAMILY MEMBER 2-LIKE-RELATED"/>
    <property type="match status" value="1"/>
</dbReference>
<accession>A0A3B1K9G2</accession>
<reference evidence="7" key="1">
    <citation type="submission" date="2013-03" db="EMBL/GenBank/DDBJ databases">
        <authorList>
            <person name="Jeffery W."/>
            <person name="Warren W."/>
            <person name="Wilson R.K."/>
        </authorList>
    </citation>
    <scope>NUCLEOTIDE SEQUENCE</scope>
    <source>
        <strain evidence="7">female</strain>
    </source>
</reference>
<evidence type="ECO:0000256" key="4">
    <source>
        <dbReference type="SAM" id="MobiDB-lite"/>
    </source>
</evidence>
<name>A0A3B1K9G2_ASTMX</name>
<dbReference type="GeneTree" id="ENSGT01120000271858"/>
<feature type="domain" description="AIG1-type G" evidence="5">
    <location>
        <begin position="9"/>
        <end position="82"/>
    </location>
</feature>
<dbReference type="Gene3D" id="3.40.50.300">
    <property type="entry name" value="P-loop containing nucleotide triphosphate hydrolases"/>
    <property type="match status" value="2"/>
</dbReference>
<dbReference type="Proteomes" id="UP000018467">
    <property type="component" value="Unassembled WGS sequence"/>
</dbReference>
<comment type="similarity">
    <text evidence="1">Belongs to the TRAFAC class TrmE-Era-EngA-EngB-Septin-like GTPase superfamily. AIG1/Toc34/Toc159-like paraseptin GTPase family. IAN subfamily.</text>
</comment>
<evidence type="ECO:0000313" key="6">
    <source>
        <dbReference type="Ensembl" id="ENSAMXP00000050606.1"/>
    </source>
</evidence>
<keyword evidence="7" id="KW-1185">Reference proteome</keyword>
<evidence type="ECO:0000256" key="2">
    <source>
        <dbReference type="ARBA" id="ARBA00022741"/>
    </source>
</evidence>
<organism evidence="6 7">
    <name type="scientific">Astyanax mexicanus</name>
    <name type="common">Blind cave fish</name>
    <name type="synonym">Astyanax fasciatus mexicanus</name>
    <dbReference type="NCBI Taxonomy" id="7994"/>
    <lineage>
        <taxon>Eukaryota</taxon>
        <taxon>Metazoa</taxon>
        <taxon>Chordata</taxon>
        <taxon>Craniata</taxon>
        <taxon>Vertebrata</taxon>
        <taxon>Euteleostomi</taxon>
        <taxon>Actinopterygii</taxon>
        <taxon>Neopterygii</taxon>
        <taxon>Teleostei</taxon>
        <taxon>Ostariophysi</taxon>
        <taxon>Characiformes</taxon>
        <taxon>Characoidei</taxon>
        <taxon>Acestrorhamphidae</taxon>
        <taxon>Acestrorhamphinae</taxon>
        <taxon>Astyanax</taxon>
    </lineage>
</organism>
<protein>
    <recommendedName>
        <fullName evidence="5">AIG1-type G domain-containing protein</fullName>
    </recommendedName>
</protein>
<dbReference type="Ensembl" id="ENSAMXT00000039561.1">
    <property type="protein sequence ID" value="ENSAMXP00000050606.1"/>
    <property type="gene ID" value="ENSAMXG00000043046.1"/>
</dbReference>
<feature type="region of interest" description="Disordered" evidence="4">
    <location>
        <begin position="179"/>
        <end position="209"/>
    </location>
</feature>
<keyword evidence="3" id="KW-0342">GTP-binding</keyword>
<dbReference type="InterPro" id="IPR045058">
    <property type="entry name" value="GIMA/IAN/Toc"/>
</dbReference>
<sequence length="235" mass="27198">PAGIKPDELRIVLLGKKGVGKSATANTISGTKLFKEDFASDSVTIVCQKESTNVAQRRINVIDTRGLFDTYISNDEIKKEIEEKEAVKLIQDLFGEESRRYTMVLFTRGDELQNKNIEEFHVFNNKETRDQTQVTALLEKIDSMVTANGGSCYVNEMFQKVEKDLQVEQERILKDREEKMEREKKELRAKHEAEMEKLKKKQDEERKIRERELSLKGSGSIANYLRHLCRINIIL</sequence>
<feature type="domain" description="AIG1-type G" evidence="5">
    <location>
        <begin position="122"/>
        <end position="166"/>
    </location>
</feature>
<dbReference type="InParanoid" id="A0A3B1K9G2"/>
<reference evidence="7" key="2">
    <citation type="journal article" date="2014" name="Nat. Commun.">
        <title>The cavefish genome reveals candidate genes for eye loss.</title>
        <authorList>
            <person name="McGaugh S.E."/>
            <person name="Gross J.B."/>
            <person name="Aken B."/>
            <person name="Blin M."/>
            <person name="Borowsky R."/>
            <person name="Chalopin D."/>
            <person name="Hinaux H."/>
            <person name="Jeffery W.R."/>
            <person name="Keene A."/>
            <person name="Ma L."/>
            <person name="Minx P."/>
            <person name="Murphy D."/>
            <person name="O'Quin K.E."/>
            <person name="Retaux S."/>
            <person name="Rohner N."/>
            <person name="Searle S.M."/>
            <person name="Stahl B.A."/>
            <person name="Tabin C."/>
            <person name="Volff J.N."/>
            <person name="Yoshizawa M."/>
            <person name="Warren W.C."/>
        </authorList>
    </citation>
    <scope>NUCLEOTIDE SEQUENCE [LARGE SCALE GENOMIC DNA]</scope>
    <source>
        <strain evidence="7">female</strain>
    </source>
</reference>
<dbReference type="SUPFAM" id="SSF52540">
    <property type="entry name" value="P-loop containing nucleoside triphosphate hydrolases"/>
    <property type="match status" value="1"/>
</dbReference>
<dbReference type="STRING" id="7994.ENSAMXP00000050606"/>
<dbReference type="GO" id="GO:0005525">
    <property type="term" value="F:GTP binding"/>
    <property type="evidence" value="ECO:0007669"/>
    <property type="project" value="UniProtKB-KW"/>
</dbReference>
<keyword evidence="2" id="KW-0547">Nucleotide-binding</keyword>
<evidence type="ECO:0000256" key="1">
    <source>
        <dbReference type="ARBA" id="ARBA00008535"/>
    </source>
</evidence>
<reference evidence="6" key="4">
    <citation type="submission" date="2025-09" db="UniProtKB">
        <authorList>
            <consortium name="Ensembl"/>
        </authorList>
    </citation>
    <scope>IDENTIFICATION</scope>
</reference>
<dbReference type="Pfam" id="PF04548">
    <property type="entry name" value="AIG1"/>
    <property type="match status" value="2"/>
</dbReference>
<proteinExistence type="inferred from homology"/>
<evidence type="ECO:0000313" key="7">
    <source>
        <dbReference type="Proteomes" id="UP000018467"/>
    </source>
</evidence>
<dbReference type="InterPro" id="IPR027417">
    <property type="entry name" value="P-loop_NTPase"/>
</dbReference>
<evidence type="ECO:0000259" key="5">
    <source>
        <dbReference type="Pfam" id="PF04548"/>
    </source>
</evidence>